<evidence type="ECO:0000313" key="5">
    <source>
        <dbReference type="Proteomes" id="UP000710432"/>
    </source>
</evidence>
<dbReference type="InterPro" id="IPR036900">
    <property type="entry name" value="A-D-PHexomutase_C_sf"/>
</dbReference>
<dbReference type="GO" id="GO:0008973">
    <property type="term" value="F:phosphopentomutase activity"/>
    <property type="evidence" value="ECO:0007669"/>
    <property type="project" value="TreeGrafter"/>
</dbReference>
<evidence type="ECO:0000313" key="4">
    <source>
        <dbReference type="EMBL" id="KAH0507023.1"/>
    </source>
</evidence>
<dbReference type="PANTHER" id="PTHR45745">
    <property type="entry name" value="PHOSPHOMANNOMUTASE 45A"/>
    <property type="match status" value="1"/>
</dbReference>
<dbReference type="Proteomes" id="UP000710432">
    <property type="component" value="Unassembled WGS sequence"/>
</dbReference>
<accession>A0A8J6KQV2</accession>
<evidence type="ECO:0000256" key="1">
    <source>
        <dbReference type="ARBA" id="ARBA00022723"/>
    </source>
</evidence>
<dbReference type="GO" id="GO:0005634">
    <property type="term" value="C:nucleus"/>
    <property type="evidence" value="ECO:0007669"/>
    <property type="project" value="TreeGrafter"/>
</dbReference>
<dbReference type="SUPFAM" id="SSF55957">
    <property type="entry name" value="Phosphoglucomutase, C-terminal domain"/>
    <property type="match status" value="1"/>
</dbReference>
<evidence type="ECO:0000256" key="2">
    <source>
        <dbReference type="ARBA" id="ARBA00022842"/>
    </source>
</evidence>
<dbReference type="GO" id="GO:0006166">
    <property type="term" value="P:purine ribonucleoside salvage"/>
    <property type="evidence" value="ECO:0007669"/>
    <property type="project" value="TreeGrafter"/>
</dbReference>
<comment type="caution">
    <text evidence="4">The sequence shown here is derived from an EMBL/GenBank/DDBJ whole genome shotgun (WGS) entry which is preliminary data.</text>
</comment>
<reference evidence="4" key="1">
    <citation type="submission" date="2020-03" db="EMBL/GenBank/DDBJ databases">
        <title>Studies in the Genomics of Life Span.</title>
        <authorList>
            <person name="Glass D."/>
        </authorList>
    </citation>
    <scope>NUCLEOTIDE SEQUENCE</scope>
    <source>
        <strain evidence="4">LTLLF</strain>
        <tissue evidence="4">Muscle</tissue>
    </source>
</reference>
<name>A0A8J6KQV2_MICOH</name>
<dbReference type="AlphaFoldDB" id="A0A8J6KQV2"/>
<gene>
    <name evidence="4" type="ORF">LTLLF_170930</name>
</gene>
<keyword evidence="3" id="KW-0413">Isomerase</keyword>
<dbReference type="EMBL" id="JAATJU010023791">
    <property type="protein sequence ID" value="KAH0507023.1"/>
    <property type="molecule type" value="Genomic_DNA"/>
</dbReference>
<evidence type="ECO:0000256" key="3">
    <source>
        <dbReference type="ARBA" id="ARBA00023235"/>
    </source>
</evidence>
<sequence length="56" mass="6471">MRTSGTEPKIKYYAELCARPGNSDLEQLKKQLDELVSAIEEHFFQPQKYNLQPSAE</sequence>
<dbReference type="GO" id="GO:0046872">
    <property type="term" value="F:metal ion binding"/>
    <property type="evidence" value="ECO:0007669"/>
    <property type="project" value="UniProtKB-KW"/>
</dbReference>
<dbReference type="PANTHER" id="PTHR45745:SF3">
    <property type="entry name" value="PHOSPHOPENTOMUTASE"/>
    <property type="match status" value="1"/>
</dbReference>
<protein>
    <submittedName>
        <fullName evidence="4">Phosphoglucomutase-2</fullName>
    </submittedName>
</protein>
<keyword evidence="1" id="KW-0479">Metal-binding</keyword>
<organism evidence="4 5">
    <name type="scientific">Microtus ochrogaster</name>
    <name type="common">Prairie vole</name>
    <dbReference type="NCBI Taxonomy" id="79684"/>
    <lineage>
        <taxon>Eukaryota</taxon>
        <taxon>Metazoa</taxon>
        <taxon>Chordata</taxon>
        <taxon>Craniata</taxon>
        <taxon>Vertebrata</taxon>
        <taxon>Euteleostomi</taxon>
        <taxon>Mammalia</taxon>
        <taxon>Eutheria</taxon>
        <taxon>Euarchontoglires</taxon>
        <taxon>Glires</taxon>
        <taxon>Rodentia</taxon>
        <taxon>Myomorpha</taxon>
        <taxon>Muroidea</taxon>
        <taxon>Cricetidae</taxon>
        <taxon>Arvicolinae</taxon>
        <taxon>Microtus</taxon>
    </lineage>
</organism>
<keyword evidence="2" id="KW-0460">Magnesium</keyword>
<proteinExistence type="predicted"/>